<sequence>MENGFERIIAKLKEYEQNHRKLILLERKELIVKNYENLTFELENEAEFSLWEEENSIHITITADSLLTCDEAHSLNFLLGIANYSELKIVDNQIVIYLWFRCWEWIDR</sequence>
<reference evidence="2 4" key="2">
    <citation type="submission" date="2018-06" db="EMBL/GenBank/DDBJ databases">
        <authorList>
            <consortium name="Pathogen Informatics"/>
            <person name="Doyle S."/>
        </authorList>
    </citation>
    <scope>NUCLEOTIDE SEQUENCE [LARGE SCALE GENOMIC DNA]</scope>
    <source>
        <strain evidence="2 4">NCTC11224</strain>
    </source>
</reference>
<evidence type="ECO:0000313" key="2">
    <source>
        <dbReference type="EMBL" id="SQB14740.1"/>
    </source>
</evidence>
<dbReference type="RefSeq" id="WP_022200545.1">
    <property type="nucleotide sequence ID" value="NZ_CZAB01000130.1"/>
</dbReference>
<protein>
    <submittedName>
        <fullName evidence="1">Uncharacterized protein</fullName>
    </submittedName>
</protein>
<dbReference type="EMBL" id="CZAB01000130">
    <property type="protein sequence ID" value="CUQ24554.1"/>
    <property type="molecule type" value="Genomic_DNA"/>
</dbReference>
<evidence type="ECO:0000313" key="3">
    <source>
        <dbReference type="Proteomes" id="UP000095512"/>
    </source>
</evidence>
<organism evidence="1 3">
    <name type="scientific">Enterocloster clostridioformis</name>
    <dbReference type="NCBI Taxonomy" id="1531"/>
    <lineage>
        <taxon>Bacteria</taxon>
        <taxon>Bacillati</taxon>
        <taxon>Bacillota</taxon>
        <taxon>Clostridia</taxon>
        <taxon>Lachnospirales</taxon>
        <taxon>Lachnospiraceae</taxon>
        <taxon>Enterocloster</taxon>
    </lineage>
</organism>
<dbReference type="Proteomes" id="UP000251853">
    <property type="component" value="Unassembled WGS sequence"/>
</dbReference>
<keyword evidence="4" id="KW-1185">Reference proteome</keyword>
<evidence type="ECO:0000313" key="4">
    <source>
        <dbReference type="Proteomes" id="UP000251853"/>
    </source>
</evidence>
<reference evidence="1 3" key="1">
    <citation type="submission" date="2015-09" db="EMBL/GenBank/DDBJ databases">
        <authorList>
            <consortium name="Pathogen Informatics"/>
        </authorList>
    </citation>
    <scope>NUCLEOTIDE SEQUENCE [LARGE SCALE GENOMIC DNA]</scope>
    <source>
        <strain evidence="1 3">2789STDY5834865</strain>
    </source>
</reference>
<name>A0A174UQ05_9FIRM</name>
<accession>A0A174UQ05</accession>
<evidence type="ECO:0000313" key="1">
    <source>
        <dbReference type="EMBL" id="CUQ24554.1"/>
    </source>
</evidence>
<dbReference type="Proteomes" id="UP000095512">
    <property type="component" value="Unassembled WGS sequence"/>
</dbReference>
<dbReference type="EMBL" id="UAVW01000016">
    <property type="protein sequence ID" value="SQB14740.1"/>
    <property type="molecule type" value="Genomic_DNA"/>
</dbReference>
<proteinExistence type="predicted"/>
<gene>
    <name evidence="1" type="ORF">ERS852480_05235</name>
    <name evidence="2" type="ORF">NCTC11224_03794</name>
</gene>
<dbReference type="AlphaFoldDB" id="A0A174UQ05"/>